<reference evidence="1 2" key="1">
    <citation type="journal article" date="2021" name="Hortic Res">
        <title>High-quality reference genome and annotation aids understanding of berry development for evergreen blueberry (Vaccinium darrowii).</title>
        <authorList>
            <person name="Yu J."/>
            <person name="Hulse-Kemp A.M."/>
            <person name="Babiker E."/>
            <person name="Staton M."/>
        </authorList>
    </citation>
    <scope>NUCLEOTIDE SEQUENCE [LARGE SCALE GENOMIC DNA]</scope>
    <source>
        <strain evidence="2">cv. NJ 8807/NJ 8810</strain>
        <tissue evidence="1">Young leaf</tissue>
    </source>
</reference>
<organism evidence="1 2">
    <name type="scientific">Vaccinium darrowii</name>
    <dbReference type="NCBI Taxonomy" id="229202"/>
    <lineage>
        <taxon>Eukaryota</taxon>
        <taxon>Viridiplantae</taxon>
        <taxon>Streptophyta</taxon>
        <taxon>Embryophyta</taxon>
        <taxon>Tracheophyta</taxon>
        <taxon>Spermatophyta</taxon>
        <taxon>Magnoliopsida</taxon>
        <taxon>eudicotyledons</taxon>
        <taxon>Gunneridae</taxon>
        <taxon>Pentapetalae</taxon>
        <taxon>asterids</taxon>
        <taxon>Ericales</taxon>
        <taxon>Ericaceae</taxon>
        <taxon>Vaccinioideae</taxon>
        <taxon>Vaccinieae</taxon>
        <taxon>Vaccinium</taxon>
    </lineage>
</organism>
<proteinExistence type="predicted"/>
<gene>
    <name evidence="1" type="ORF">Vadar_027221</name>
</gene>
<protein>
    <submittedName>
        <fullName evidence="1">Uncharacterized protein</fullName>
    </submittedName>
</protein>
<accession>A0ACB7Y955</accession>
<sequence length="425" mass="48060">MNSFSKTTRSKKDMEKNKNSTSLVVRNTYDFSGVIRKFTSLTQARPPAGGLDPSEITFFYLHSARVFPLSISASAWGVGFRDLRVVAYGCLWAAVFSSSVCFLAPCMLVQLWASVCLERLVLPLNEVQQLEEVVSWSSDGSCLLGISLFGCFCRSFADVLATLTFDDQAHSQQLGNSNKQLNSTMNNLDEFVNDFLSPDQQCQSIKNPSSSSKSSSLVFQGNFNFNGTHSRKTADEVWREIICGEDSIVNPQPLMAVDPTVVMAAARQEDWFKFPIQSVLDLNSQVGIENPPVEFGHSQNQLESPMPINVPQFSSASHMGFVNKCSFKEEVMEKTIERRQKRMMKNRESAARSRARKQAHNNQLEHKVFLLRRTNNWLKKKKVADLVADWLLLSCLAKIWRTCQSWDQQLHLAADYHWGKCTLHF</sequence>
<dbReference type="Proteomes" id="UP000828048">
    <property type="component" value="Chromosome 7"/>
</dbReference>
<dbReference type="EMBL" id="CM037157">
    <property type="protein sequence ID" value="KAH7850056.1"/>
    <property type="molecule type" value="Genomic_DNA"/>
</dbReference>
<keyword evidence="2" id="KW-1185">Reference proteome</keyword>
<comment type="caution">
    <text evidence="1">The sequence shown here is derived from an EMBL/GenBank/DDBJ whole genome shotgun (WGS) entry which is preliminary data.</text>
</comment>
<evidence type="ECO:0000313" key="1">
    <source>
        <dbReference type="EMBL" id="KAH7850056.1"/>
    </source>
</evidence>
<evidence type="ECO:0000313" key="2">
    <source>
        <dbReference type="Proteomes" id="UP000828048"/>
    </source>
</evidence>
<name>A0ACB7Y955_9ERIC</name>